<evidence type="ECO:0000313" key="2">
    <source>
        <dbReference type="EMBL" id="CAL1276342.1"/>
    </source>
</evidence>
<evidence type="ECO:0000256" key="1">
    <source>
        <dbReference type="SAM" id="SignalP"/>
    </source>
</evidence>
<feature type="signal peptide" evidence="1">
    <location>
        <begin position="1"/>
        <end position="18"/>
    </location>
</feature>
<dbReference type="EMBL" id="CAXIEN010000092">
    <property type="protein sequence ID" value="CAL1276342.1"/>
    <property type="molecule type" value="Genomic_DNA"/>
</dbReference>
<accession>A0AAV1ZWW8</accession>
<keyword evidence="1" id="KW-0732">Signal</keyword>
<reference evidence="2 3" key="1">
    <citation type="submission" date="2024-04" db="EMBL/GenBank/DDBJ databases">
        <authorList>
            <person name="Rising A."/>
            <person name="Reimegard J."/>
            <person name="Sonavane S."/>
            <person name="Akerstrom W."/>
            <person name="Nylinder S."/>
            <person name="Hedman E."/>
            <person name="Kallberg Y."/>
        </authorList>
    </citation>
    <scope>NUCLEOTIDE SEQUENCE [LARGE SCALE GENOMIC DNA]</scope>
</reference>
<dbReference type="Proteomes" id="UP001497382">
    <property type="component" value="Unassembled WGS sequence"/>
</dbReference>
<keyword evidence="3" id="KW-1185">Reference proteome</keyword>
<gene>
    <name evidence="2" type="ORF">LARSCL_LOCUS8591</name>
</gene>
<proteinExistence type="predicted"/>
<evidence type="ECO:0000313" key="3">
    <source>
        <dbReference type="Proteomes" id="UP001497382"/>
    </source>
</evidence>
<name>A0AAV1ZWW8_9ARAC</name>
<organism evidence="2 3">
    <name type="scientific">Larinioides sclopetarius</name>
    <dbReference type="NCBI Taxonomy" id="280406"/>
    <lineage>
        <taxon>Eukaryota</taxon>
        <taxon>Metazoa</taxon>
        <taxon>Ecdysozoa</taxon>
        <taxon>Arthropoda</taxon>
        <taxon>Chelicerata</taxon>
        <taxon>Arachnida</taxon>
        <taxon>Araneae</taxon>
        <taxon>Araneomorphae</taxon>
        <taxon>Entelegynae</taxon>
        <taxon>Araneoidea</taxon>
        <taxon>Araneidae</taxon>
        <taxon>Larinioides</taxon>
    </lineage>
</organism>
<feature type="chain" id="PRO_5043539197" evidence="1">
    <location>
        <begin position="19"/>
        <end position="99"/>
    </location>
</feature>
<sequence>MNFYITLVVVASVLVARGAVVTSGPISEVDCNTMIGNRKVQLRELYRILMSNGGIPGFHEMVRKAQRIPSLRLRFGKRDPTTWMEPKSAYEVEKDHYTD</sequence>
<protein>
    <submittedName>
        <fullName evidence="2">Uncharacterized protein</fullName>
    </submittedName>
</protein>
<dbReference type="AlphaFoldDB" id="A0AAV1ZWW8"/>
<comment type="caution">
    <text evidence="2">The sequence shown here is derived from an EMBL/GenBank/DDBJ whole genome shotgun (WGS) entry which is preliminary data.</text>
</comment>